<dbReference type="PANTHER" id="PTHR43877:SF2">
    <property type="entry name" value="AMINOALKYLPHOSPHONATE N-ACETYLTRANSFERASE-RELATED"/>
    <property type="match status" value="1"/>
</dbReference>
<dbReference type="CDD" id="cd04301">
    <property type="entry name" value="NAT_SF"/>
    <property type="match status" value="1"/>
</dbReference>
<protein>
    <submittedName>
        <fullName evidence="4">GNAT family N-acetyltransferase</fullName>
    </submittedName>
</protein>
<keyword evidence="2" id="KW-0012">Acyltransferase</keyword>
<dbReference type="Pfam" id="PF00583">
    <property type="entry name" value="Acetyltransf_1"/>
    <property type="match status" value="1"/>
</dbReference>
<accession>A0A6P1P1Q1</accession>
<dbReference type="InterPro" id="IPR050832">
    <property type="entry name" value="Bact_Acetyltransf"/>
</dbReference>
<reference evidence="4 5" key="1">
    <citation type="submission" date="2020-01" db="EMBL/GenBank/DDBJ databases">
        <authorList>
            <person name="Kim M."/>
        </authorList>
    </citation>
    <scope>NUCLEOTIDE SEQUENCE [LARGE SCALE GENOMIC DNA]</scope>
    <source>
        <strain evidence="4 5">BT10</strain>
    </source>
</reference>
<dbReference type="RefSeq" id="WP_160692027.1">
    <property type="nucleotide sequence ID" value="NZ_CP047897.1"/>
</dbReference>
<dbReference type="EMBL" id="CP047897">
    <property type="protein sequence ID" value="QHL88043.1"/>
    <property type="molecule type" value="Genomic_DNA"/>
</dbReference>
<dbReference type="InterPro" id="IPR000182">
    <property type="entry name" value="GNAT_dom"/>
</dbReference>
<dbReference type="PROSITE" id="PS51186">
    <property type="entry name" value="GNAT"/>
    <property type="match status" value="1"/>
</dbReference>
<feature type="domain" description="N-acetyltransferase" evidence="3">
    <location>
        <begin position="5"/>
        <end position="150"/>
    </location>
</feature>
<dbReference type="PANTHER" id="PTHR43877">
    <property type="entry name" value="AMINOALKYLPHOSPHONATE N-ACETYLTRANSFERASE-RELATED-RELATED"/>
    <property type="match status" value="1"/>
</dbReference>
<dbReference type="SUPFAM" id="SSF55729">
    <property type="entry name" value="Acyl-CoA N-acyltransferases (Nat)"/>
    <property type="match status" value="1"/>
</dbReference>
<dbReference type="GO" id="GO:0016747">
    <property type="term" value="F:acyltransferase activity, transferring groups other than amino-acyl groups"/>
    <property type="evidence" value="ECO:0007669"/>
    <property type="project" value="InterPro"/>
</dbReference>
<dbReference type="KEGG" id="nib:GU926_11615"/>
<sequence>MIELVRTDSANPDFAELVFLLDAELHVRDGDDHSFFAQFNKIDTIKEVVVAYHDELPVGCGAIKPFSQDIAEVKRMFVLPEFRGQGIAGRVLEDLEQWAAQLQFNYLILETGKAMPEAIRLYTKNGFEIIPNYGQYANIESSVCMKKPLLPENVLR</sequence>
<proteinExistence type="predicted"/>
<organism evidence="4 5">
    <name type="scientific">Nibribacter ruber</name>
    <dbReference type="NCBI Taxonomy" id="2698458"/>
    <lineage>
        <taxon>Bacteria</taxon>
        <taxon>Pseudomonadati</taxon>
        <taxon>Bacteroidota</taxon>
        <taxon>Cytophagia</taxon>
        <taxon>Cytophagales</taxon>
        <taxon>Hymenobacteraceae</taxon>
        <taxon>Nibribacter</taxon>
    </lineage>
</organism>
<keyword evidence="5" id="KW-1185">Reference proteome</keyword>
<dbReference type="Gene3D" id="3.40.630.30">
    <property type="match status" value="1"/>
</dbReference>
<evidence type="ECO:0000256" key="2">
    <source>
        <dbReference type="ARBA" id="ARBA00023315"/>
    </source>
</evidence>
<gene>
    <name evidence="4" type="ORF">GU926_11615</name>
</gene>
<evidence type="ECO:0000256" key="1">
    <source>
        <dbReference type="ARBA" id="ARBA00022679"/>
    </source>
</evidence>
<name>A0A6P1P1Q1_9BACT</name>
<evidence type="ECO:0000313" key="4">
    <source>
        <dbReference type="EMBL" id="QHL88043.1"/>
    </source>
</evidence>
<dbReference type="AlphaFoldDB" id="A0A6P1P1Q1"/>
<keyword evidence="1 4" id="KW-0808">Transferase</keyword>
<dbReference type="Proteomes" id="UP000464214">
    <property type="component" value="Chromosome"/>
</dbReference>
<evidence type="ECO:0000313" key="5">
    <source>
        <dbReference type="Proteomes" id="UP000464214"/>
    </source>
</evidence>
<evidence type="ECO:0000259" key="3">
    <source>
        <dbReference type="PROSITE" id="PS51186"/>
    </source>
</evidence>
<dbReference type="InterPro" id="IPR016181">
    <property type="entry name" value="Acyl_CoA_acyltransferase"/>
</dbReference>